<keyword evidence="5 8" id="KW-0406">Ion transport</keyword>
<proteinExistence type="inferred from homology"/>
<evidence type="ECO:0000256" key="6">
    <source>
        <dbReference type="ARBA" id="ARBA00023136"/>
    </source>
</evidence>
<feature type="transmembrane region" description="Helical" evidence="8">
    <location>
        <begin position="34"/>
        <end position="57"/>
    </location>
</feature>
<reference evidence="9" key="2">
    <citation type="journal article" date="2021" name="PeerJ">
        <title>Extensive microbial diversity within the chicken gut microbiome revealed by metagenomics and culture.</title>
        <authorList>
            <person name="Gilroy R."/>
            <person name="Ravi A."/>
            <person name="Getino M."/>
            <person name="Pursley I."/>
            <person name="Horton D.L."/>
            <person name="Alikhan N.F."/>
            <person name="Baker D."/>
            <person name="Gharbi K."/>
            <person name="Hall N."/>
            <person name="Watson M."/>
            <person name="Adriaenssens E.M."/>
            <person name="Foster-Nyarko E."/>
            <person name="Jarju S."/>
            <person name="Secka A."/>
            <person name="Antonio M."/>
            <person name="Oren A."/>
            <person name="Chaudhuri R.R."/>
            <person name="La Ragione R."/>
            <person name="Hildebrand F."/>
            <person name="Pallen M.J."/>
        </authorList>
    </citation>
    <scope>NUCLEOTIDE SEQUENCE</scope>
    <source>
        <strain evidence="9">10037</strain>
    </source>
</reference>
<name>A0A9D9I5J8_9BACT</name>
<evidence type="ECO:0000256" key="5">
    <source>
        <dbReference type="ARBA" id="ARBA00023065"/>
    </source>
</evidence>
<keyword evidence="4 8" id="KW-1133">Transmembrane helix</keyword>
<reference evidence="9" key="1">
    <citation type="submission" date="2020-10" db="EMBL/GenBank/DDBJ databases">
        <authorList>
            <person name="Gilroy R."/>
        </authorList>
    </citation>
    <scope>NUCLEOTIDE SEQUENCE</scope>
    <source>
        <strain evidence="9">10037</strain>
    </source>
</reference>
<evidence type="ECO:0000256" key="8">
    <source>
        <dbReference type="HAMAP-Rule" id="MF_01521"/>
    </source>
</evidence>
<evidence type="ECO:0000256" key="7">
    <source>
        <dbReference type="ARBA" id="ARBA00023211"/>
    </source>
</evidence>
<feature type="transmembrane region" description="Helical" evidence="8">
    <location>
        <begin position="142"/>
        <end position="162"/>
    </location>
</feature>
<comment type="function">
    <text evidence="8">Probably functions as a manganese efflux pump.</text>
</comment>
<dbReference type="InterPro" id="IPR022929">
    <property type="entry name" value="Put_MntP"/>
</dbReference>
<sequence>MGWFELFLLAVSLCFDTFAVSVSGSCSIKSAPAWRILLICSVFGIFQGAFTLIGWLGGMSFHHFISSLDHWIALALLLYIGVKMCMEGVSNLRKARRGESCAEVSVNLLSGKTLVLSSIATSIDALAVGITLAMVNLGNMKLYGGIAMITAVTVVASLAGIFSGKWLGRRLGEWAQVAGGCILAAIGIKIFLEHTLFA</sequence>
<keyword evidence="6 8" id="KW-0472">Membrane</keyword>
<dbReference type="HAMAP" id="MF_01521">
    <property type="entry name" value="MntP_pump"/>
    <property type="match status" value="1"/>
</dbReference>
<dbReference type="GO" id="GO:0005886">
    <property type="term" value="C:plasma membrane"/>
    <property type="evidence" value="ECO:0007669"/>
    <property type="project" value="UniProtKB-SubCell"/>
</dbReference>
<protein>
    <recommendedName>
        <fullName evidence="8">Putative manganese efflux pump MntP</fullName>
    </recommendedName>
</protein>
<evidence type="ECO:0000256" key="1">
    <source>
        <dbReference type="ARBA" id="ARBA00022448"/>
    </source>
</evidence>
<comment type="subcellular location">
    <subcellularLocation>
        <location evidence="8">Cell membrane</location>
        <topology evidence="8">Multi-pass membrane protein</topology>
    </subcellularLocation>
</comment>
<dbReference type="PANTHER" id="PTHR35529:SF1">
    <property type="entry name" value="MANGANESE EFFLUX PUMP MNTP-RELATED"/>
    <property type="match status" value="1"/>
</dbReference>
<dbReference type="Pfam" id="PF02659">
    <property type="entry name" value="Mntp"/>
    <property type="match status" value="1"/>
</dbReference>
<evidence type="ECO:0000256" key="4">
    <source>
        <dbReference type="ARBA" id="ARBA00022989"/>
    </source>
</evidence>
<dbReference type="EMBL" id="JADIME010000092">
    <property type="protein sequence ID" value="MBO8466060.1"/>
    <property type="molecule type" value="Genomic_DNA"/>
</dbReference>
<feature type="transmembrane region" description="Helical" evidence="8">
    <location>
        <begin position="64"/>
        <end position="82"/>
    </location>
</feature>
<feature type="transmembrane region" description="Helical" evidence="8">
    <location>
        <begin position="174"/>
        <end position="192"/>
    </location>
</feature>
<dbReference type="GO" id="GO:0005384">
    <property type="term" value="F:manganese ion transmembrane transporter activity"/>
    <property type="evidence" value="ECO:0007669"/>
    <property type="project" value="UniProtKB-UniRule"/>
</dbReference>
<dbReference type="PANTHER" id="PTHR35529">
    <property type="entry name" value="MANGANESE EFFLUX PUMP MNTP-RELATED"/>
    <property type="match status" value="1"/>
</dbReference>
<gene>
    <name evidence="8" type="primary">mntP</name>
    <name evidence="9" type="ORF">IAB93_08745</name>
</gene>
<evidence type="ECO:0000256" key="2">
    <source>
        <dbReference type="ARBA" id="ARBA00022475"/>
    </source>
</evidence>
<feature type="transmembrane region" description="Helical" evidence="8">
    <location>
        <begin position="114"/>
        <end position="135"/>
    </location>
</feature>
<comment type="caution">
    <text evidence="9">The sequence shown here is derived from an EMBL/GenBank/DDBJ whole genome shotgun (WGS) entry which is preliminary data.</text>
</comment>
<keyword evidence="3 8" id="KW-0812">Transmembrane</keyword>
<dbReference type="AlphaFoldDB" id="A0A9D9I5J8"/>
<comment type="similarity">
    <text evidence="8">Belongs to the MntP (TC 9.B.29) family.</text>
</comment>
<evidence type="ECO:0000256" key="3">
    <source>
        <dbReference type="ARBA" id="ARBA00022692"/>
    </source>
</evidence>
<keyword evidence="7 8" id="KW-0464">Manganese</keyword>
<dbReference type="Proteomes" id="UP000823597">
    <property type="component" value="Unassembled WGS sequence"/>
</dbReference>
<evidence type="ECO:0000313" key="10">
    <source>
        <dbReference type="Proteomes" id="UP000823597"/>
    </source>
</evidence>
<organism evidence="9 10">
    <name type="scientific">Candidatus Merdivivens pullistercoris</name>
    <dbReference type="NCBI Taxonomy" id="2840873"/>
    <lineage>
        <taxon>Bacteria</taxon>
        <taxon>Pseudomonadati</taxon>
        <taxon>Bacteroidota</taxon>
        <taxon>Bacteroidia</taxon>
        <taxon>Bacteroidales</taxon>
        <taxon>Muribaculaceae</taxon>
        <taxon>Muribaculaceae incertae sedis</taxon>
        <taxon>Candidatus Merdivivens</taxon>
    </lineage>
</organism>
<evidence type="ECO:0000313" key="9">
    <source>
        <dbReference type="EMBL" id="MBO8466060.1"/>
    </source>
</evidence>
<keyword evidence="1 8" id="KW-0813">Transport</keyword>
<accession>A0A9D9I5J8</accession>
<dbReference type="InterPro" id="IPR003810">
    <property type="entry name" value="Mntp/YtaF"/>
</dbReference>
<keyword evidence="2 8" id="KW-1003">Cell membrane</keyword>